<name>A0ACC6P5M3_9BURK</name>
<proteinExistence type="predicted"/>
<organism evidence="1 2">
    <name type="scientific">Amphibiibacter pelophylacis</name>
    <dbReference type="NCBI Taxonomy" id="1799477"/>
    <lineage>
        <taxon>Bacteria</taxon>
        <taxon>Pseudomonadati</taxon>
        <taxon>Pseudomonadota</taxon>
        <taxon>Betaproteobacteria</taxon>
        <taxon>Burkholderiales</taxon>
        <taxon>Sphaerotilaceae</taxon>
        <taxon>Amphibiibacter</taxon>
    </lineage>
</organism>
<dbReference type="Proteomes" id="UP001364695">
    <property type="component" value="Unassembled WGS sequence"/>
</dbReference>
<gene>
    <name evidence="1" type="ORF">RV045_14045</name>
</gene>
<keyword evidence="2" id="KW-1185">Reference proteome</keyword>
<comment type="caution">
    <text evidence="1">The sequence shown here is derived from an EMBL/GenBank/DDBJ whole genome shotgun (WGS) entry which is preliminary data.</text>
</comment>
<dbReference type="EMBL" id="JAWDIE010000033">
    <property type="protein sequence ID" value="MEJ7139543.1"/>
    <property type="molecule type" value="Genomic_DNA"/>
</dbReference>
<evidence type="ECO:0000313" key="2">
    <source>
        <dbReference type="Proteomes" id="UP001364695"/>
    </source>
</evidence>
<reference evidence="1" key="1">
    <citation type="submission" date="2023-10" db="EMBL/GenBank/DDBJ databases">
        <title>Amphibacter perezi, gen. nov., sp. nov. a novel taxa of the family Comamonadaceae, class Betaproteobacteria isolated from the skin microbiota of Pelophylax perezi from different populations.</title>
        <authorList>
            <person name="Costa S."/>
            <person name="Proenca D.N."/>
            <person name="Lopes I."/>
            <person name="Morais P.V."/>
        </authorList>
    </citation>
    <scope>NUCLEOTIDE SEQUENCE</scope>
    <source>
        <strain evidence="1">SL12-8</strain>
    </source>
</reference>
<sequence length="256" mass="27937">MKIEKRLVTQGVFLLCGLRRGDAAAAWPARLCRQSTHTTQAQDRFSASYDYKVLAKIYNLGSAKSTYRSHTMRKLVVLSSILALAACSSPPKPPVVDGSTRQAVNTPETAETIALRAKLAQAEEKLRVEQAWPVISPAVLQPAPPPARSRTFSVHFPYNGTNFYLSANDSAQLLPLLAKARRIEVRGRTDGQRPSTADEKVALNRALAAQRFLIGQGVSPAIISVNYVSAGDYVADNFSAAGRSLNRRVDIEVFNQ</sequence>
<protein>
    <submittedName>
        <fullName evidence="1">Uncharacterized protein</fullName>
    </submittedName>
</protein>
<evidence type="ECO:0000313" key="1">
    <source>
        <dbReference type="EMBL" id="MEJ7139543.1"/>
    </source>
</evidence>
<accession>A0ACC6P5M3</accession>